<reference evidence="4" key="1">
    <citation type="submission" date="2022-11" db="UniProtKB">
        <authorList>
            <consortium name="WormBaseParasite"/>
        </authorList>
    </citation>
    <scope>IDENTIFICATION</scope>
</reference>
<evidence type="ECO:0000313" key="4">
    <source>
        <dbReference type="WBParaSite" id="PDA_v2.g152.t1"/>
    </source>
</evidence>
<dbReference type="SUPFAM" id="SSF81383">
    <property type="entry name" value="F-box domain"/>
    <property type="match status" value="1"/>
</dbReference>
<dbReference type="SMART" id="SM00256">
    <property type="entry name" value="FBOX"/>
    <property type="match status" value="1"/>
</dbReference>
<feature type="region of interest" description="Disordered" evidence="1">
    <location>
        <begin position="68"/>
        <end position="92"/>
    </location>
</feature>
<evidence type="ECO:0000313" key="3">
    <source>
        <dbReference type="Proteomes" id="UP000887578"/>
    </source>
</evidence>
<evidence type="ECO:0000256" key="1">
    <source>
        <dbReference type="SAM" id="MobiDB-lite"/>
    </source>
</evidence>
<dbReference type="AlphaFoldDB" id="A0A914PKC2"/>
<name>A0A914PKC2_9BILA</name>
<evidence type="ECO:0000259" key="2">
    <source>
        <dbReference type="PROSITE" id="PS50181"/>
    </source>
</evidence>
<dbReference type="PROSITE" id="PS50181">
    <property type="entry name" value="FBOX"/>
    <property type="match status" value="1"/>
</dbReference>
<keyword evidence="3" id="KW-1185">Reference proteome</keyword>
<dbReference type="Gene3D" id="1.20.1280.50">
    <property type="match status" value="1"/>
</dbReference>
<sequence>MLKPIAAIRRKASSFREQRQAKLKNNPETKTQKPKLKSNPETKTQKRPPSVELDSYFSIDSFLARIKPTRKQQQSQKSTQISVSTTSTSTITSSSTTSTTTTYCLLDELPEKCLQQIFNYFDSKDLQNLRLSCSRFDSIISSSNLIQRKSINLLQLNGNSRDKIYRFSHSNAPIYDRYGFYQSEIDNGLKFLMAKKIIFDNVFIDASVSKALLNGIDYCLDEIIFDFCHFQLSILITDEIFHHFSTSCCLPEVLEFIGCETKITIKGIKNAVTAYFIAYISWDDSDDE</sequence>
<protein>
    <submittedName>
        <fullName evidence="4">F-box domain-containing protein</fullName>
    </submittedName>
</protein>
<feature type="region of interest" description="Disordered" evidence="1">
    <location>
        <begin position="1"/>
        <end position="50"/>
    </location>
</feature>
<proteinExistence type="predicted"/>
<feature type="compositionally biased region" description="Low complexity" evidence="1">
    <location>
        <begin position="71"/>
        <end position="92"/>
    </location>
</feature>
<dbReference type="WBParaSite" id="PDA_v2.g152.t1">
    <property type="protein sequence ID" value="PDA_v2.g152.t1"/>
    <property type="gene ID" value="PDA_v2.g152"/>
</dbReference>
<dbReference type="InterPro" id="IPR001810">
    <property type="entry name" value="F-box_dom"/>
</dbReference>
<accession>A0A914PKC2</accession>
<dbReference type="InterPro" id="IPR036047">
    <property type="entry name" value="F-box-like_dom_sf"/>
</dbReference>
<feature type="domain" description="F-box" evidence="2">
    <location>
        <begin position="103"/>
        <end position="149"/>
    </location>
</feature>
<organism evidence="3 4">
    <name type="scientific">Panagrolaimus davidi</name>
    <dbReference type="NCBI Taxonomy" id="227884"/>
    <lineage>
        <taxon>Eukaryota</taxon>
        <taxon>Metazoa</taxon>
        <taxon>Ecdysozoa</taxon>
        <taxon>Nematoda</taxon>
        <taxon>Chromadorea</taxon>
        <taxon>Rhabditida</taxon>
        <taxon>Tylenchina</taxon>
        <taxon>Panagrolaimomorpha</taxon>
        <taxon>Panagrolaimoidea</taxon>
        <taxon>Panagrolaimidae</taxon>
        <taxon>Panagrolaimus</taxon>
    </lineage>
</organism>
<feature type="compositionally biased region" description="Basic and acidic residues" evidence="1">
    <location>
        <begin position="14"/>
        <end position="31"/>
    </location>
</feature>
<dbReference type="Pfam" id="PF00646">
    <property type="entry name" value="F-box"/>
    <property type="match status" value="1"/>
</dbReference>
<dbReference type="Proteomes" id="UP000887578">
    <property type="component" value="Unplaced"/>
</dbReference>